<dbReference type="Proteomes" id="UP001303760">
    <property type="component" value="Unassembled WGS sequence"/>
</dbReference>
<dbReference type="EMBL" id="MU860026">
    <property type="protein sequence ID" value="KAK4241167.1"/>
    <property type="molecule type" value="Genomic_DNA"/>
</dbReference>
<feature type="compositionally biased region" description="Low complexity" evidence="1">
    <location>
        <begin position="213"/>
        <end position="235"/>
    </location>
</feature>
<protein>
    <submittedName>
        <fullName evidence="4">Uncharacterized protein</fullName>
    </submittedName>
</protein>
<evidence type="ECO:0000256" key="3">
    <source>
        <dbReference type="SAM" id="SignalP"/>
    </source>
</evidence>
<organism evidence="4 5">
    <name type="scientific">Achaetomium macrosporum</name>
    <dbReference type="NCBI Taxonomy" id="79813"/>
    <lineage>
        <taxon>Eukaryota</taxon>
        <taxon>Fungi</taxon>
        <taxon>Dikarya</taxon>
        <taxon>Ascomycota</taxon>
        <taxon>Pezizomycotina</taxon>
        <taxon>Sordariomycetes</taxon>
        <taxon>Sordariomycetidae</taxon>
        <taxon>Sordariales</taxon>
        <taxon>Chaetomiaceae</taxon>
        <taxon>Achaetomium</taxon>
    </lineage>
</organism>
<feature type="compositionally biased region" description="Polar residues" evidence="1">
    <location>
        <begin position="176"/>
        <end position="209"/>
    </location>
</feature>
<dbReference type="AlphaFoldDB" id="A0AAN7CH29"/>
<name>A0AAN7CH29_9PEZI</name>
<evidence type="ECO:0000256" key="1">
    <source>
        <dbReference type="SAM" id="MobiDB-lite"/>
    </source>
</evidence>
<keyword evidence="2" id="KW-1133">Transmembrane helix</keyword>
<evidence type="ECO:0000313" key="5">
    <source>
        <dbReference type="Proteomes" id="UP001303760"/>
    </source>
</evidence>
<reference evidence="4" key="1">
    <citation type="journal article" date="2023" name="Mol. Phylogenet. Evol.">
        <title>Genome-scale phylogeny and comparative genomics of the fungal order Sordariales.</title>
        <authorList>
            <person name="Hensen N."/>
            <person name="Bonometti L."/>
            <person name="Westerberg I."/>
            <person name="Brannstrom I.O."/>
            <person name="Guillou S."/>
            <person name="Cros-Aarteil S."/>
            <person name="Calhoun S."/>
            <person name="Haridas S."/>
            <person name="Kuo A."/>
            <person name="Mondo S."/>
            <person name="Pangilinan J."/>
            <person name="Riley R."/>
            <person name="LaButti K."/>
            <person name="Andreopoulos B."/>
            <person name="Lipzen A."/>
            <person name="Chen C."/>
            <person name="Yan M."/>
            <person name="Daum C."/>
            <person name="Ng V."/>
            <person name="Clum A."/>
            <person name="Steindorff A."/>
            <person name="Ohm R.A."/>
            <person name="Martin F."/>
            <person name="Silar P."/>
            <person name="Natvig D.O."/>
            <person name="Lalanne C."/>
            <person name="Gautier V."/>
            <person name="Ament-Velasquez S.L."/>
            <person name="Kruys A."/>
            <person name="Hutchinson M.I."/>
            <person name="Powell A.J."/>
            <person name="Barry K."/>
            <person name="Miller A.N."/>
            <person name="Grigoriev I.V."/>
            <person name="Debuchy R."/>
            <person name="Gladieux P."/>
            <person name="Hiltunen Thoren M."/>
            <person name="Johannesson H."/>
        </authorList>
    </citation>
    <scope>NUCLEOTIDE SEQUENCE</scope>
    <source>
        <strain evidence="4">CBS 532.94</strain>
    </source>
</reference>
<evidence type="ECO:0000313" key="4">
    <source>
        <dbReference type="EMBL" id="KAK4241167.1"/>
    </source>
</evidence>
<comment type="caution">
    <text evidence="4">The sequence shown here is derived from an EMBL/GenBank/DDBJ whole genome shotgun (WGS) entry which is preliminary data.</text>
</comment>
<sequence>MFSFISIGFLFLSYVRQTGAVALLGWQQPHHDAAANKTIHIRDMEIQVLSTRLSTIYSTGNPLESRTADFGGDFRIDISLWGVCPTTFIAESQCSFAGNCFDRRRCSTGCGFTDPALPTITCLDSRFPACSTAILSPQPEAPEATWLACGEGDLTDVYFGFTTVVALGGELVSSTSAETSFPTNSSPTASGRTQSTSPESRSNVPSPTESRSDSSASTTATDSNTGGAANSNNNSNNTGAIIGAAIGGLALLCGFGIAVVWILRRSRNANSRPSSPSEPSASIISAPINLKPELDAVWSGRSELSARGPAAYDTASHRLRYPPMTPVELPTTPGVR</sequence>
<gene>
    <name evidence="4" type="ORF">C8A03DRAFT_12513</name>
</gene>
<feature type="chain" id="PRO_5042833136" evidence="3">
    <location>
        <begin position="21"/>
        <end position="336"/>
    </location>
</feature>
<keyword evidence="2" id="KW-0812">Transmembrane</keyword>
<reference evidence="4" key="2">
    <citation type="submission" date="2023-05" db="EMBL/GenBank/DDBJ databases">
        <authorList>
            <consortium name="Lawrence Berkeley National Laboratory"/>
            <person name="Steindorff A."/>
            <person name="Hensen N."/>
            <person name="Bonometti L."/>
            <person name="Westerberg I."/>
            <person name="Brannstrom I.O."/>
            <person name="Guillou S."/>
            <person name="Cros-Aarteil S."/>
            <person name="Calhoun S."/>
            <person name="Haridas S."/>
            <person name="Kuo A."/>
            <person name="Mondo S."/>
            <person name="Pangilinan J."/>
            <person name="Riley R."/>
            <person name="Labutti K."/>
            <person name="Andreopoulos B."/>
            <person name="Lipzen A."/>
            <person name="Chen C."/>
            <person name="Yanf M."/>
            <person name="Daum C."/>
            <person name="Ng V."/>
            <person name="Clum A."/>
            <person name="Ohm R."/>
            <person name="Martin F."/>
            <person name="Silar P."/>
            <person name="Natvig D."/>
            <person name="Lalanne C."/>
            <person name="Gautier V."/>
            <person name="Ament-Velasquez S.L."/>
            <person name="Kruys A."/>
            <person name="Hutchinson M.I."/>
            <person name="Powell A.J."/>
            <person name="Barry K."/>
            <person name="Miller A.N."/>
            <person name="Grigoriev I.V."/>
            <person name="Debuchy R."/>
            <person name="Gladieux P."/>
            <person name="Thoren M.H."/>
            <person name="Johannesson H."/>
        </authorList>
    </citation>
    <scope>NUCLEOTIDE SEQUENCE</scope>
    <source>
        <strain evidence="4">CBS 532.94</strain>
    </source>
</reference>
<accession>A0AAN7CH29</accession>
<feature type="signal peptide" evidence="3">
    <location>
        <begin position="1"/>
        <end position="20"/>
    </location>
</feature>
<feature type="transmembrane region" description="Helical" evidence="2">
    <location>
        <begin position="240"/>
        <end position="263"/>
    </location>
</feature>
<feature type="region of interest" description="Disordered" evidence="1">
    <location>
        <begin position="176"/>
        <end position="235"/>
    </location>
</feature>
<proteinExistence type="predicted"/>
<keyword evidence="5" id="KW-1185">Reference proteome</keyword>
<keyword evidence="3" id="KW-0732">Signal</keyword>
<keyword evidence="2" id="KW-0472">Membrane</keyword>
<evidence type="ECO:0000256" key="2">
    <source>
        <dbReference type="SAM" id="Phobius"/>
    </source>
</evidence>